<dbReference type="PANTHER" id="PTHR36154">
    <property type="entry name" value="DNA-BINDING TRANSCRIPTIONAL ACTIVATOR ALPA"/>
    <property type="match status" value="1"/>
</dbReference>
<dbReference type="RefSeq" id="WP_065675568.1">
    <property type="nucleotide sequence ID" value="NZ_AP025463.1"/>
</dbReference>
<dbReference type="InterPro" id="IPR052931">
    <property type="entry name" value="Prophage_regulatory_activator"/>
</dbReference>
<gene>
    <name evidence="1" type="ORF">VCE7224_00684</name>
</gene>
<dbReference type="AlphaFoldDB" id="A0A1C3JA26"/>
<protein>
    <submittedName>
        <fullName evidence="1">Prophage CP4-57 regulatory protein (AlpA)</fullName>
    </submittedName>
</protein>
<dbReference type="Pfam" id="PF05930">
    <property type="entry name" value="Phage_AlpA"/>
    <property type="match status" value="1"/>
</dbReference>
<dbReference type="Gene3D" id="1.10.238.160">
    <property type="match status" value="1"/>
</dbReference>
<proteinExistence type="predicted"/>
<accession>A0A1C3JA26</accession>
<organism evidence="1 2">
    <name type="scientific">Vibrio celticus</name>
    <dbReference type="NCBI Taxonomy" id="446372"/>
    <lineage>
        <taxon>Bacteria</taxon>
        <taxon>Pseudomonadati</taxon>
        <taxon>Pseudomonadota</taxon>
        <taxon>Gammaproteobacteria</taxon>
        <taxon>Vibrionales</taxon>
        <taxon>Vibrionaceae</taxon>
        <taxon>Vibrio</taxon>
    </lineage>
</organism>
<dbReference type="InterPro" id="IPR010260">
    <property type="entry name" value="AlpA"/>
</dbReference>
<sequence length="79" mass="9001">MLSTHSELRSNQILRLKDVMLMTGLSRSTIYDKQNPSSKRFDPSFPQKIKLGARAVGWLMGDMQTWLNLMRNNSIAGCD</sequence>
<name>A0A1C3JA26_9VIBR</name>
<dbReference type="PANTHER" id="PTHR36154:SF1">
    <property type="entry name" value="DNA-BINDING TRANSCRIPTIONAL ACTIVATOR ALPA"/>
    <property type="match status" value="1"/>
</dbReference>
<keyword evidence="2" id="KW-1185">Reference proteome</keyword>
<evidence type="ECO:0000313" key="2">
    <source>
        <dbReference type="Proteomes" id="UP000092819"/>
    </source>
</evidence>
<reference evidence="2" key="1">
    <citation type="submission" date="2016-06" db="EMBL/GenBank/DDBJ databases">
        <authorList>
            <person name="Rodrigo-Torres L."/>
            <person name="Arahal D.R."/>
        </authorList>
    </citation>
    <scope>NUCLEOTIDE SEQUENCE [LARGE SCALE GENOMIC DNA]</scope>
    <source>
        <strain evidence="2">CECT 7224</strain>
    </source>
</reference>
<dbReference type="EMBL" id="FLQZ01000013">
    <property type="protein sequence ID" value="SBT11950.1"/>
    <property type="molecule type" value="Genomic_DNA"/>
</dbReference>
<dbReference type="Proteomes" id="UP000092819">
    <property type="component" value="Unassembled WGS sequence"/>
</dbReference>
<evidence type="ECO:0000313" key="1">
    <source>
        <dbReference type="EMBL" id="SBT11950.1"/>
    </source>
</evidence>